<accession>A0A0L1MJY5</accession>
<comment type="caution">
    <text evidence="1">The sequence shown here is derived from an EMBL/GenBank/DDBJ whole genome shotgun (WGS) entry which is preliminary data.</text>
</comment>
<dbReference type="InterPro" id="IPR013783">
    <property type="entry name" value="Ig-like_fold"/>
</dbReference>
<dbReference type="PATRIC" id="fig|317.197.peg.526"/>
<gene>
    <name evidence="1" type="ORF">ACS77_07060</name>
</gene>
<dbReference type="Gene3D" id="2.60.40.10">
    <property type="entry name" value="Immunoglobulins"/>
    <property type="match status" value="1"/>
</dbReference>
<name>A0A0L1MJY5_PSESX</name>
<sequence length="669" mass="71048">MNLPPGGVSLTATQTLFGKTSQRATAVLLKIRPPALTAVDVTFPTGTAVKFSGAGHTGATVEITVVSGPGGTAPPPVPVSGGRWETTATNWPFGNYQLTATQKVSDNAGGWIVSQPVSFAVTREMPDVSDVIFTTDYQPTFSGKGFTGATVRFFDEGGTTFPAPDAPVTGGQWSSRASAEWGPTFERPVHIKQFAGNQESPNYVTIKVTIPPLAPTINAPVENGLSPQLSGTCWPGAGVNVQYSDSVTVHRPSGNNGTWTFRRDIPFAPDITHTVTVTQTMAGQTSPAASQTFVVYAPIPQPVITYPTANSEVGRDVTVRGRDGMAGATMQLRDAQFGKDLGSPKNLTSNGEWSIDLRTLDFRGYTIDAKQVRNGRGSERSAPCVFEVVLLPPVIEVPQQGGKLPRTSKLSGTAMPGGRVEVLLEGVTESLLRDIPVDADGRWEGQVTLPVGSKTLRARQTFETQRSQDSLPRIYSVVPAAPLIETPATDEHIGRRAVISGFGVPEDTVTVKLAGAGRAVLGRSPVLEDRTWSVTLDIDLPGGRYGVVAVASYGEFDSEDSAARPVLLGTSMPVFDLPAAGHWAGHPVSFKGQGRPGSGEVVSWYNPEQTWTPPMPVTAGGWQGEASQTLPHGGNWCRFKQTITDNADGATISDWADSRRFDVSPESEP</sequence>
<reference evidence="1 2" key="1">
    <citation type="submission" date="2015-06" db="EMBL/GenBank/DDBJ databases">
        <authorList>
            <person name="Hoefler B.C."/>
            <person name="Straight P.D."/>
        </authorList>
    </citation>
    <scope>NUCLEOTIDE SEQUENCE [LARGE SCALE GENOMIC DNA]</scope>
    <source>
        <strain evidence="1 2">Riq4</strain>
    </source>
</reference>
<evidence type="ECO:0000313" key="2">
    <source>
        <dbReference type="Proteomes" id="UP000036955"/>
    </source>
</evidence>
<organism evidence="1 2">
    <name type="scientific">Pseudomonas syringae</name>
    <dbReference type="NCBI Taxonomy" id="317"/>
    <lineage>
        <taxon>Bacteria</taxon>
        <taxon>Pseudomonadati</taxon>
        <taxon>Pseudomonadota</taxon>
        <taxon>Gammaproteobacteria</taxon>
        <taxon>Pseudomonadales</taxon>
        <taxon>Pseudomonadaceae</taxon>
        <taxon>Pseudomonas</taxon>
    </lineage>
</organism>
<proteinExistence type="predicted"/>
<dbReference type="EMBL" id="LFQK01000012">
    <property type="protein sequence ID" value="KNH28544.1"/>
    <property type="molecule type" value="Genomic_DNA"/>
</dbReference>
<dbReference type="Proteomes" id="UP000036955">
    <property type="component" value="Unassembled WGS sequence"/>
</dbReference>
<dbReference type="OrthoDB" id="6733505at2"/>
<protein>
    <submittedName>
        <fullName evidence="1">Uncharacterized protein</fullName>
    </submittedName>
</protein>
<dbReference type="AlphaFoldDB" id="A0A0L1MJY5"/>
<evidence type="ECO:0000313" key="1">
    <source>
        <dbReference type="EMBL" id="KNH28544.1"/>
    </source>
</evidence>